<evidence type="ECO:0000313" key="2">
    <source>
        <dbReference type="EMBL" id="KAG5636951.1"/>
    </source>
</evidence>
<comment type="caution">
    <text evidence="2">The sequence shown here is derived from an EMBL/GenBank/DDBJ whole genome shotgun (WGS) entry which is preliminary data.</text>
</comment>
<feature type="compositionally biased region" description="Pro residues" evidence="1">
    <location>
        <begin position="610"/>
        <end position="620"/>
    </location>
</feature>
<accession>A0A9P7FTT9</accession>
<evidence type="ECO:0000313" key="3">
    <source>
        <dbReference type="Proteomes" id="UP000717328"/>
    </source>
</evidence>
<feature type="region of interest" description="Disordered" evidence="1">
    <location>
        <begin position="562"/>
        <end position="704"/>
    </location>
</feature>
<feature type="region of interest" description="Disordered" evidence="1">
    <location>
        <begin position="239"/>
        <end position="545"/>
    </location>
</feature>
<feature type="compositionally biased region" description="Polar residues" evidence="1">
    <location>
        <begin position="625"/>
        <end position="643"/>
    </location>
</feature>
<feature type="compositionally biased region" description="Low complexity" evidence="1">
    <location>
        <begin position="244"/>
        <end position="267"/>
    </location>
</feature>
<name>A0A9P7FTT9_9AGAR</name>
<dbReference type="AlphaFoldDB" id="A0A9P7FTT9"/>
<protein>
    <submittedName>
        <fullName evidence="2">Uncharacterized protein</fullName>
    </submittedName>
</protein>
<sequence>MASTLKRQLRESLLPLLEMNARRRPDWNDEESSNLNDRLRETLTDEFCDSLAEKVRSIQLQMQAIRSEDTSRCDNHSSVITPTCSAGIPDMASIHNPSASTSIWTLPPASAVAGRDLNMTSPSNDLVSSTPPEPPKAPRAMRILLQQRHGQPTIDSTSRDQAFLEHPKSRSGSRDNVPGHHFRIKRELSQEQRVIDTVPPIPNMSMPVERDLNVTTRGIPIPIDPSFFPALAASPVVVHKRESPSPSRPRQSISRPSRSPIRGRSFSQPPAPGTDRRRSSRSPLYRRHSPPPQTWSPRRQRSRSRPLDRYTPPAKRRRRSLSRPHSPPPYPYRSGSPSRYSSARRPRSPIRRTSTPPTRKTPVHLRTISRTFGSPSPTRRHSAVSKPRSPVPPLSPLRDANMTRRSPSLQARRQSTFTKGNRSPPYRDRGSFSMHHAPPPRRSHRSPSPATPVLPRRRPHSISSTSTSPPPRPNYRHRLSRPPDENHPQLQSFKTNQAKIITSSRPLRYPSPSTHRRPAEPSIRYRTSSDKGQLKSAETVKIKPEPDVEDYTAALRPLTLPGQSLATVPPAPHVSSPSPVSSHSAAPSTFPAPSTTAPAPSPSVLSPAHSPAPAPSPTPAPVFLSTLTRSPVTIPSQALSHSPTPSPPAPKSELGPGPEPHPLPAATSEPVLMSSTPSLVQMASRAPVSEPSATAAPTLAASTSVTPTPDVLPCHSVPGLWMVRVGQDGAQVLDYEFEVDAETIRKWDLASLDMFVFPSYLIYSVGLMLRPSRLSKLSLRFLCLRKDFLQANQEDAMAALTMTTPEWPSQGSLIVQMNPGETRGHSWLPNQMVNGSNSVYFSPR</sequence>
<dbReference type="EMBL" id="JABCKI010005875">
    <property type="protein sequence ID" value="KAG5636951.1"/>
    <property type="molecule type" value="Genomic_DNA"/>
</dbReference>
<feature type="region of interest" description="Disordered" evidence="1">
    <location>
        <begin position="149"/>
        <end position="179"/>
    </location>
</feature>
<feature type="compositionally biased region" description="Basic and acidic residues" evidence="1">
    <location>
        <begin position="527"/>
        <end position="545"/>
    </location>
</feature>
<evidence type="ECO:0000256" key="1">
    <source>
        <dbReference type="SAM" id="MobiDB-lite"/>
    </source>
</evidence>
<feature type="compositionally biased region" description="Low complexity" evidence="1">
    <location>
        <begin position="573"/>
        <end position="609"/>
    </location>
</feature>
<feature type="compositionally biased region" description="Basic residues" evidence="1">
    <location>
        <begin position="278"/>
        <end position="289"/>
    </location>
</feature>
<feature type="compositionally biased region" description="Low complexity" evidence="1">
    <location>
        <begin position="332"/>
        <end position="341"/>
    </location>
</feature>
<feature type="compositionally biased region" description="Polar residues" evidence="1">
    <location>
        <begin position="403"/>
        <end position="421"/>
    </location>
</feature>
<reference evidence="2" key="2">
    <citation type="submission" date="2021-10" db="EMBL/GenBank/DDBJ databases">
        <title>Phylogenomics reveals ancestral predisposition of the termite-cultivated fungus Termitomyces towards a domesticated lifestyle.</title>
        <authorList>
            <person name="Auxier B."/>
            <person name="Grum-Grzhimaylo A."/>
            <person name="Cardenas M.E."/>
            <person name="Lodge J.D."/>
            <person name="Laessoe T."/>
            <person name="Pedersen O."/>
            <person name="Smith M.E."/>
            <person name="Kuyper T.W."/>
            <person name="Franco-Molano E.A."/>
            <person name="Baroni T.J."/>
            <person name="Aanen D.K."/>
        </authorList>
    </citation>
    <scope>NUCLEOTIDE SEQUENCE</scope>
    <source>
        <strain evidence="2">D49</strain>
    </source>
</reference>
<proteinExistence type="predicted"/>
<feature type="compositionally biased region" description="Polar residues" evidence="1">
    <location>
        <begin position="149"/>
        <end position="160"/>
    </location>
</feature>
<dbReference type="OrthoDB" id="432299at2759"/>
<reference evidence="2" key="1">
    <citation type="submission" date="2021-02" db="EMBL/GenBank/DDBJ databases">
        <authorList>
            <person name="Nieuwenhuis M."/>
            <person name="Van De Peppel L.J.J."/>
        </authorList>
    </citation>
    <scope>NUCLEOTIDE SEQUENCE</scope>
    <source>
        <strain evidence="2">D49</strain>
    </source>
</reference>
<feature type="compositionally biased region" description="Low complexity" evidence="1">
    <location>
        <begin position="689"/>
        <end position="704"/>
    </location>
</feature>
<organism evidence="2 3">
    <name type="scientific">Sphagnurus paluster</name>
    <dbReference type="NCBI Taxonomy" id="117069"/>
    <lineage>
        <taxon>Eukaryota</taxon>
        <taxon>Fungi</taxon>
        <taxon>Dikarya</taxon>
        <taxon>Basidiomycota</taxon>
        <taxon>Agaricomycotina</taxon>
        <taxon>Agaricomycetes</taxon>
        <taxon>Agaricomycetidae</taxon>
        <taxon>Agaricales</taxon>
        <taxon>Tricholomatineae</taxon>
        <taxon>Lyophyllaceae</taxon>
        <taxon>Sphagnurus</taxon>
    </lineage>
</organism>
<feature type="compositionally biased region" description="Polar residues" evidence="1">
    <location>
        <begin position="488"/>
        <end position="505"/>
    </location>
</feature>
<gene>
    <name evidence="2" type="ORF">H0H81_006299</name>
</gene>
<feature type="compositionally biased region" description="Polar residues" evidence="1">
    <location>
        <begin position="368"/>
        <end position="377"/>
    </location>
</feature>
<feature type="compositionally biased region" description="Low complexity" evidence="1">
    <location>
        <begin position="351"/>
        <end position="360"/>
    </location>
</feature>
<keyword evidence="3" id="KW-1185">Reference proteome</keyword>
<dbReference type="Proteomes" id="UP000717328">
    <property type="component" value="Unassembled WGS sequence"/>
</dbReference>